<dbReference type="NCBIfam" id="NF008053">
    <property type="entry name" value="PRK10787.1"/>
    <property type="match status" value="1"/>
</dbReference>
<dbReference type="InterPro" id="IPR008269">
    <property type="entry name" value="Lon_proteolytic"/>
</dbReference>
<dbReference type="Pfam" id="PF05362">
    <property type="entry name" value="Lon_C"/>
    <property type="match status" value="1"/>
</dbReference>
<dbReference type="GO" id="GO:0005524">
    <property type="term" value="F:ATP binding"/>
    <property type="evidence" value="ECO:0007669"/>
    <property type="project" value="UniProtKB-UniRule"/>
</dbReference>
<dbReference type="GO" id="GO:0043565">
    <property type="term" value="F:sequence-specific DNA binding"/>
    <property type="evidence" value="ECO:0007669"/>
    <property type="project" value="UniProtKB-UniRule"/>
</dbReference>
<evidence type="ECO:0000256" key="4">
    <source>
        <dbReference type="ARBA" id="ARBA00022741"/>
    </source>
</evidence>
<dbReference type="EC" id="3.4.21.53" evidence="10 11"/>
<dbReference type="Pfam" id="PF02190">
    <property type="entry name" value="LON_substr_bdg"/>
    <property type="match status" value="1"/>
</dbReference>
<feature type="active site" evidence="10 12">
    <location>
        <position position="688"/>
    </location>
</feature>
<dbReference type="PANTHER" id="PTHR10046">
    <property type="entry name" value="ATP DEPENDENT LON PROTEASE FAMILY MEMBER"/>
    <property type="match status" value="1"/>
</dbReference>
<dbReference type="Pfam" id="PF22667">
    <property type="entry name" value="Lon_lid"/>
    <property type="match status" value="1"/>
</dbReference>
<organism evidence="19">
    <name type="scientific">Desulfobacca acetoxidans</name>
    <dbReference type="NCBI Taxonomy" id="60893"/>
    <lineage>
        <taxon>Bacteria</taxon>
        <taxon>Pseudomonadati</taxon>
        <taxon>Thermodesulfobacteriota</taxon>
        <taxon>Desulfobaccia</taxon>
        <taxon>Desulfobaccales</taxon>
        <taxon>Desulfobaccaceae</taxon>
        <taxon>Desulfobacca</taxon>
    </lineage>
</organism>
<dbReference type="FunFam" id="1.20.5.5270:FF:000002">
    <property type="entry name" value="Lon protease homolog"/>
    <property type="match status" value="1"/>
</dbReference>
<dbReference type="CDD" id="cd19500">
    <property type="entry name" value="RecA-like_Lon"/>
    <property type="match status" value="1"/>
</dbReference>
<dbReference type="InterPro" id="IPR003593">
    <property type="entry name" value="AAA+_ATPase"/>
</dbReference>
<dbReference type="GO" id="GO:0006515">
    <property type="term" value="P:protein quality control for misfolded or incompletely synthesized proteins"/>
    <property type="evidence" value="ECO:0007669"/>
    <property type="project" value="UniProtKB-UniRule"/>
</dbReference>
<comment type="function">
    <text evidence="10">ATP-dependent serine protease that mediates the selective degradation of mutant and abnormal proteins as well as certain short-lived regulatory proteins. Required for cellular homeostasis and for survival from DNA damage and developmental changes induced by stress. Degrades polypeptides processively to yield small peptide fragments that are 5 to 10 amino acids long. Binds to DNA in a double-stranded, site-specific manner.</text>
</comment>
<keyword evidence="6 10" id="KW-0720">Serine protease</keyword>
<dbReference type="PROSITE" id="PS01046">
    <property type="entry name" value="LON_SER"/>
    <property type="match status" value="1"/>
</dbReference>
<dbReference type="InterPro" id="IPR054594">
    <property type="entry name" value="Lon_lid"/>
</dbReference>
<keyword evidence="2 10" id="KW-0963">Cytoplasm</keyword>
<sequence length="816" mass="91855">MIFRLNRKGGEEGGRRHHLPLLPLRDIVVFPTMVVPLFIGREKSIAALEHAMGQEKYVLLCTQKDARRDEPKEGEIHRVGTLASILQMLRLPDGTVKVLVEGKFRAKIIQYLANPYFFQVEVEELLENWDPTPELEALRRSVVASFETYTKLNKKVSQEAFQTVAAIEDPSRLADTIAGHLTIKSEDKQGLLEILDPVRRLESVLTMINQENEVLSIENRIKNRVKKQMEKTQREYYLNEQMRAIQKEMGDKEDLKGEIQELERRLKKKRMTAEAAGKVKHELKKLKLMSPMSAEATVSRNYIDWLLALPWNEKTKDNHDINEAERILNEDHYGLEKPKERILEYLAVQSLVKKMKGPILCLVGPPGVGKTSLAKSVARALGRNFVRLSLGGVRDEAEIRGHRRTYIGALPGKIIQSLRKAKSNNPVFCLDEVDKMSTDFRGDPSAALLEVLDPEQNIAFNDHYLDCDYDLSEVMFITTANNLYSIPLPLQDRMEIIRLPGYTEVEKLQIAEHFLIPKQVQANGLTKDNIQFSENAILTIIRLYTREAGVRNLEREIASVCRKVAREVAEKGPDHKVAVSSQSIAKYLGVPKYRYGRTEEKDEIGLTNGLAWTEFGGELLQTEVVVVPGRGKLLITGKLGEVMQESAQAALSYVRSKATTLGLDQDFYRRVDIHVHVPEGAIPKDGPSAGITIGTSIISALLKIPVKRDVAMTGEITLRGRVLPIGGLKEKIIAAHRHQIKLVVIPRENEKDIKDIPARILKVLELVPVDHMDEVLKLAMAVDDPESLFKTPTPPPVATEQAYVAEGEQPPTLQAH</sequence>
<dbReference type="AlphaFoldDB" id="A0A7V6DQ58"/>
<comment type="catalytic activity">
    <reaction evidence="9 10 11 14">
        <text>Hydrolysis of proteins in presence of ATP.</text>
        <dbReference type="EC" id="3.4.21.53"/>
    </reaction>
</comment>
<evidence type="ECO:0000256" key="14">
    <source>
        <dbReference type="PROSITE-ProRule" id="PRU01122"/>
    </source>
</evidence>
<dbReference type="FunFam" id="3.40.50.300:FF:000021">
    <property type="entry name" value="Lon protease homolog"/>
    <property type="match status" value="1"/>
</dbReference>
<dbReference type="SMART" id="SM00382">
    <property type="entry name" value="AAA"/>
    <property type="match status" value="1"/>
</dbReference>
<evidence type="ECO:0000256" key="12">
    <source>
        <dbReference type="PIRSR" id="PIRSR001174-1"/>
    </source>
</evidence>
<dbReference type="PIRSF" id="PIRSF001174">
    <property type="entry name" value="Lon_proteas"/>
    <property type="match status" value="1"/>
</dbReference>
<dbReference type="InterPro" id="IPR004815">
    <property type="entry name" value="Lon_bac/euk-typ"/>
</dbReference>
<evidence type="ECO:0000256" key="15">
    <source>
        <dbReference type="RuleBase" id="RU000591"/>
    </source>
</evidence>
<keyword evidence="16" id="KW-0175">Coiled coil</keyword>
<comment type="subunit">
    <text evidence="10 11">Homohexamer. Organized in a ring with a central cavity.</text>
</comment>
<dbReference type="Gene3D" id="3.30.230.10">
    <property type="match status" value="1"/>
</dbReference>
<dbReference type="InterPro" id="IPR020568">
    <property type="entry name" value="Ribosomal_Su5_D2-typ_SF"/>
</dbReference>
<dbReference type="PROSITE" id="PS51786">
    <property type="entry name" value="LON_PROTEOLYTIC"/>
    <property type="match status" value="1"/>
</dbReference>
<feature type="domain" description="Lon proteolytic" evidence="17">
    <location>
        <begin position="601"/>
        <end position="782"/>
    </location>
</feature>
<dbReference type="Gene3D" id="2.30.130.40">
    <property type="entry name" value="LON domain-like"/>
    <property type="match status" value="1"/>
</dbReference>
<dbReference type="InterPro" id="IPR003111">
    <property type="entry name" value="Lon_prtase_N"/>
</dbReference>
<evidence type="ECO:0000256" key="1">
    <source>
        <dbReference type="ARBA" id="ARBA00004496"/>
    </source>
</evidence>
<comment type="subcellular location">
    <subcellularLocation>
        <location evidence="1 10 11">Cytoplasm</location>
    </subcellularLocation>
</comment>
<dbReference type="InterPro" id="IPR046336">
    <property type="entry name" value="Lon_prtase_N_sf"/>
</dbReference>
<evidence type="ECO:0000256" key="5">
    <source>
        <dbReference type="ARBA" id="ARBA00022801"/>
    </source>
</evidence>
<protein>
    <recommendedName>
        <fullName evidence="10 11">Lon protease</fullName>
        <ecNumber evidence="10 11">3.4.21.53</ecNumber>
    </recommendedName>
    <alternativeName>
        <fullName evidence="10">ATP-dependent protease La</fullName>
    </alternativeName>
</protein>
<dbReference type="Gene3D" id="1.20.5.5270">
    <property type="match status" value="1"/>
</dbReference>
<dbReference type="Gene3D" id="1.10.8.60">
    <property type="match status" value="1"/>
</dbReference>
<dbReference type="InterPro" id="IPR014721">
    <property type="entry name" value="Ribsml_uS5_D2-typ_fold_subgr"/>
</dbReference>
<comment type="similarity">
    <text evidence="10 11 14 15">Belongs to the peptidase S16 family.</text>
</comment>
<keyword evidence="7 10" id="KW-0067">ATP-binding</keyword>
<evidence type="ECO:0000256" key="9">
    <source>
        <dbReference type="ARBA" id="ARBA00050665"/>
    </source>
</evidence>
<evidence type="ECO:0000256" key="3">
    <source>
        <dbReference type="ARBA" id="ARBA00022670"/>
    </source>
</evidence>
<dbReference type="GO" id="GO:0005737">
    <property type="term" value="C:cytoplasm"/>
    <property type="evidence" value="ECO:0007669"/>
    <property type="project" value="UniProtKB-SubCell"/>
</dbReference>
<evidence type="ECO:0000256" key="2">
    <source>
        <dbReference type="ARBA" id="ARBA00022490"/>
    </source>
</evidence>
<feature type="binding site" evidence="10 13">
    <location>
        <begin position="364"/>
        <end position="371"/>
    </location>
    <ligand>
        <name>ATP</name>
        <dbReference type="ChEBI" id="CHEBI:30616"/>
    </ligand>
</feature>
<evidence type="ECO:0000256" key="16">
    <source>
        <dbReference type="SAM" id="Coils"/>
    </source>
</evidence>
<evidence type="ECO:0000256" key="6">
    <source>
        <dbReference type="ARBA" id="ARBA00022825"/>
    </source>
</evidence>
<dbReference type="InterPro" id="IPR015947">
    <property type="entry name" value="PUA-like_sf"/>
</dbReference>
<dbReference type="SMART" id="SM00464">
    <property type="entry name" value="LON"/>
    <property type="match status" value="1"/>
</dbReference>
<keyword evidence="5 10" id="KW-0378">Hydrolase</keyword>
<evidence type="ECO:0000313" key="19">
    <source>
        <dbReference type="EMBL" id="HHS29811.1"/>
    </source>
</evidence>
<dbReference type="Pfam" id="PF00004">
    <property type="entry name" value="AAA"/>
    <property type="match status" value="1"/>
</dbReference>
<dbReference type="InterPro" id="IPR027065">
    <property type="entry name" value="Lon_Prtase"/>
</dbReference>
<dbReference type="HAMAP" id="MF_01973">
    <property type="entry name" value="lon_bact"/>
    <property type="match status" value="1"/>
</dbReference>
<dbReference type="InterPro" id="IPR027417">
    <property type="entry name" value="P-loop_NTPase"/>
</dbReference>
<accession>A0A7V6DQ58</accession>
<evidence type="ECO:0000256" key="11">
    <source>
        <dbReference type="PIRNR" id="PIRNR001174"/>
    </source>
</evidence>
<evidence type="ECO:0000259" key="18">
    <source>
        <dbReference type="PROSITE" id="PS51787"/>
    </source>
</evidence>
<dbReference type="GO" id="GO:0034605">
    <property type="term" value="P:cellular response to heat"/>
    <property type="evidence" value="ECO:0007669"/>
    <property type="project" value="UniProtKB-UniRule"/>
</dbReference>
<dbReference type="SUPFAM" id="SSF52540">
    <property type="entry name" value="P-loop containing nucleoside triphosphate hydrolases"/>
    <property type="match status" value="1"/>
</dbReference>
<dbReference type="GO" id="GO:0004252">
    <property type="term" value="F:serine-type endopeptidase activity"/>
    <property type="evidence" value="ECO:0007669"/>
    <property type="project" value="UniProtKB-UniRule"/>
</dbReference>
<dbReference type="InterPro" id="IPR027543">
    <property type="entry name" value="Lon_bac"/>
</dbReference>
<dbReference type="NCBIfam" id="TIGR00763">
    <property type="entry name" value="lon"/>
    <property type="match status" value="1"/>
</dbReference>
<dbReference type="Gene3D" id="1.20.58.1480">
    <property type="match status" value="1"/>
</dbReference>
<comment type="induction">
    <text evidence="10">By heat shock.</text>
</comment>
<evidence type="ECO:0000256" key="7">
    <source>
        <dbReference type="ARBA" id="ARBA00022840"/>
    </source>
</evidence>
<dbReference type="PRINTS" id="PR00830">
    <property type="entry name" value="ENDOLAPTASE"/>
</dbReference>
<gene>
    <name evidence="10" type="primary">lon</name>
    <name evidence="19" type="ORF">ENV52_08945</name>
</gene>
<dbReference type="SUPFAM" id="SSF54211">
    <property type="entry name" value="Ribosomal protein S5 domain 2-like"/>
    <property type="match status" value="1"/>
</dbReference>
<evidence type="ECO:0000259" key="17">
    <source>
        <dbReference type="PROSITE" id="PS51786"/>
    </source>
</evidence>
<comment type="caution">
    <text evidence="19">The sequence shown here is derived from an EMBL/GenBank/DDBJ whole genome shotgun (WGS) entry which is preliminary data.</text>
</comment>
<dbReference type="GO" id="GO:0016887">
    <property type="term" value="F:ATP hydrolysis activity"/>
    <property type="evidence" value="ECO:0007669"/>
    <property type="project" value="UniProtKB-UniRule"/>
</dbReference>
<evidence type="ECO:0000256" key="10">
    <source>
        <dbReference type="HAMAP-Rule" id="MF_01973"/>
    </source>
</evidence>
<dbReference type="Gene3D" id="3.40.50.300">
    <property type="entry name" value="P-loop containing nucleotide triphosphate hydrolases"/>
    <property type="match status" value="1"/>
</dbReference>
<evidence type="ECO:0000256" key="13">
    <source>
        <dbReference type="PIRSR" id="PIRSR001174-2"/>
    </source>
</evidence>
<dbReference type="InterPro" id="IPR008268">
    <property type="entry name" value="Peptidase_S16_AS"/>
</dbReference>
<feature type="coiled-coil region" evidence="16">
    <location>
        <begin position="215"/>
        <end position="279"/>
    </location>
</feature>
<keyword evidence="3 10" id="KW-0645">Protease</keyword>
<proteinExistence type="evidence at transcript level"/>
<evidence type="ECO:0000256" key="8">
    <source>
        <dbReference type="ARBA" id="ARBA00023016"/>
    </source>
</evidence>
<dbReference type="InterPro" id="IPR003959">
    <property type="entry name" value="ATPase_AAA_core"/>
</dbReference>
<dbReference type="GO" id="GO:0004176">
    <property type="term" value="F:ATP-dependent peptidase activity"/>
    <property type="evidence" value="ECO:0007669"/>
    <property type="project" value="UniProtKB-UniRule"/>
</dbReference>
<keyword evidence="4 10" id="KW-0547">Nucleotide-binding</keyword>
<dbReference type="EMBL" id="DTGR01000142">
    <property type="protein sequence ID" value="HHS29811.1"/>
    <property type="molecule type" value="Genomic_DNA"/>
</dbReference>
<feature type="domain" description="Lon N-terminal" evidence="18">
    <location>
        <begin position="19"/>
        <end position="212"/>
    </location>
</feature>
<dbReference type="SUPFAM" id="SSF88697">
    <property type="entry name" value="PUA domain-like"/>
    <property type="match status" value="1"/>
</dbReference>
<keyword evidence="8 10" id="KW-0346">Stress response</keyword>
<dbReference type="PROSITE" id="PS51787">
    <property type="entry name" value="LON_N"/>
    <property type="match status" value="1"/>
</dbReference>
<feature type="active site" evidence="10 12">
    <location>
        <position position="731"/>
    </location>
</feature>
<name>A0A7V6DQ58_9BACT</name>
<reference evidence="19" key="1">
    <citation type="journal article" date="2020" name="mSystems">
        <title>Genome- and Community-Level Interaction Insights into Carbon Utilization and Element Cycling Functions of Hydrothermarchaeota in Hydrothermal Sediment.</title>
        <authorList>
            <person name="Zhou Z."/>
            <person name="Liu Y."/>
            <person name="Xu W."/>
            <person name="Pan J."/>
            <person name="Luo Z.H."/>
            <person name="Li M."/>
        </authorList>
    </citation>
    <scope>NUCLEOTIDE SEQUENCE [LARGE SCALE GENOMIC DNA]</scope>
    <source>
        <strain evidence="19">SpSt-767</strain>
    </source>
</reference>